<reference evidence="2 3" key="1">
    <citation type="submission" date="2021-03" db="EMBL/GenBank/DDBJ databases">
        <title>Antimicrobial resistance genes in bacteria isolated from Japanese honey, and their potential for conferring macrolide and lincosamide resistance in the American foulbrood pathogen Paenibacillus larvae.</title>
        <authorList>
            <person name="Okamoto M."/>
            <person name="Kumagai M."/>
            <person name="Kanamori H."/>
            <person name="Takamatsu D."/>
        </authorList>
    </citation>
    <scope>NUCLEOTIDE SEQUENCE [LARGE SCALE GENOMIC DNA]</scope>
    <source>
        <strain evidence="2 3">J15TS10</strain>
    </source>
</reference>
<gene>
    <name evidence="2" type="ORF">J15TS10_49480</name>
</gene>
<dbReference type="EMBL" id="BOSM01000014">
    <property type="protein sequence ID" value="GIP61134.1"/>
    <property type="molecule type" value="Genomic_DNA"/>
</dbReference>
<evidence type="ECO:0000259" key="1">
    <source>
        <dbReference type="PROSITE" id="PS50931"/>
    </source>
</evidence>
<name>A0ABQ4MYX2_9BACL</name>
<comment type="caution">
    <text evidence="2">The sequence shown here is derived from an EMBL/GenBank/DDBJ whole genome shotgun (WGS) entry which is preliminary data.</text>
</comment>
<dbReference type="Proteomes" id="UP000681290">
    <property type="component" value="Unassembled WGS sequence"/>
</dbReference>
<evidence type="ECO:0000313" key="2">
    <source>
        <dbReference type="EMBL" id="GIP61134.1"/>
    </source>
</evidence>
<organism evidence="2 3">
    <name type="scientific">Paenibacillus woosongensis</name>
    <dbReference type="NCBI Taxonomy" id="307580"/>
    <lineage>
        <taxon>Bacteria</taxon>
        <taxon>Bacillati</taxon>
        <taxon>Bacillota</taxon>
        <taxon>Bacilli</taxon>
        <taxon>Bacillales</taxon>
        <taxon>Paenibacillaceae</taxon>
        <taxon>Paenibacillus</taxon>
    </lineage>
</organism>
<evidence type="ECO:0000313" key="3">
    <source>
        <dbReference type="Proteomes" id="UP000681290"/>
    </source>
</evidence>
<accession>A0ABQ4MYX2</accession>
<sequence length="137" mass="16229">MQELSFKEAAEMLATPESTLRRWVTLLEQSGYMFNREGKRRQLNYRDFGALREVKILSSQMTLESACQQVNKELDSVEAPSTNHRDVKDHREIIEKFDQFINEFPKVLFWENQAAVSELMDRWKRLKHDVLQGVDHD</sequence>
<dbReference type="PROSITE" id="PS50931">
    <property type="entry name" value="HTH_LYSR"/>
    <property type="match status" value="1"/>
</dbReference>
<dbReference type="InterPro" id="IPR000847">
    <property type="entry name" value="LysR_HTH_N"/>
</dbReference>
<protein>
    <recommendedName>
        <fullName evidence="1">HTH lysR-type domain-containing protein</fullName>
    </recommendedName>
</protein>
<feature type="domain" description="HTH lysR-type" evidence="1">
    <location>
        <begin position="1"/>
        <end position="44"/>
    </location>
</feature>
<keyword evidence="3" id="KW-1185">Reference proteome</keyword>
<proteinExistence type="predicted"/>